<keyword evidence="2" id="KW-0472">Membrane</keyword>
<reference evidence="3 4" key="1">
    <citation type="submission" date="2022-12" db="EMBL/GenBank/DDBJ databases">
        <title>Chromosome-scale assembly of the Ensete ventricosum genome.</title>
        <authorList>
            <person name="Dussert Y."/>
            <person name="Stocks J."/>
            <person name="Wendawek A."/>
            <person name="Woldeyes F."/>
            <person name="Nichols R.A."/>
            <person name="Borrell J.S."/>
        </authorList>
    </citation>
    <scope>NUCLEOTIDE SEQUENCE [LARGE SCALE GENOMIC DNA]</scope>
    <source>
        <strain evidence="4">cv. Maze</strain>
        <tissue evidence="3">Seeds</tissue>
    </source>
</reference>
<evidence type="ECO:0000256" key="1">
    <source>
        <dbReference type="SAM" id="MobiDB-lite"/>
    </source>
</evidence>
<evidence type="ECO:0000313" key="3">
    <source>
        <dbReference type="EMBL" id="KAJ8493804.1"/>
    </source>
</evidence>
<keyword evidence="2" id="KW-0812">Transmembrane</keyword>
<feature type="transmembrane region" description="Helical" evidence="2">
    <location>
        <begin position="20"/>
        <end position="38"/>
    </location>
</feature>
<keyword evidence="2" id="KW-1133">Transmembrane helix</keyword>
<name>A0AAV8PT19_ENSVE</name>
<dbReference type="EMBL" id="JAQQAF010000004">
    <property type="protein sequence ID" value="KAJ8493804.1"/>
    <property type="molecule type" value="Genomic_DNA"/>
</dbReference>
<evidence type="ECO:0000256" key="2">
    <source>
        <dbReference type="SAM" id="Phobius"/>
    </source>
</evidence>
<keyword evidence="4" id="KW-1185">Reference proteome</keyword>
<evidence type="ECO:0000313" key="4">
    <source>
        <dbReference type="Proteomes" id="UP001222027"/>
    </source>
</evidence>
<gene>
    <name evidence="3" type="ORF">OPV22_015525</name>
</gene>
<comment type="caution">
    <text evidence="3">The sequence shown here is derived from an EMBL/GenBank/DDBJ whole genome shotgun (WGS) entry which is preliminary data.</text>
</comment>
<organism evidence="3 4">
    <name type="scientific">Ensete ventricosum</name>
    <name type="common">Abyssinian banana</name>
    <name type="synonym">Musa ensete</name>
    <dbReference type="NCBI Taxonomy" id="4639"/>
    <lineage>
        <taxon>Eukaryota</taxon>
        <taxon>Viridiplantae</taxon>
        <taxon>Streptophyta</taxon>
        <taxon>Embryophyta</taxon>
        <taxon>Tracheophyta</taxon>
        <taxon>Spermatophyta</taxon>
        <taxon>Magnoliopsida</taxon>
        <taxon>Liliopsida</taxon>
        <taxon>Zingiberales</taxon>
        <taxon>Musaceae</taxon>
        <taxon>Ensete</taxon>
    </lineage>
</organism>
<dbReference type="AlphaFoldDB" id="A0AAV8PT19"/>
<sequence>MATSLVRVEDVQGEVKHFSVAFYYIVMQALMLTDISLWRYERGQFRILSGTHSIIFIQESSWCPTRSLSLSWFGSTYTEIGRRGHLHQKVLVPWWFMPSASYRGKRFMVCCSWARNEEGPDPRFLGSAIYGHRIGFQKASQFSPTQQNHNDDANLQDIGVAGPPDPTESSGGMPAIEQQQGQVKIGKQQGCNSATFIISSCSDGNMRLMKSTMARQTNDNSLGLRMNYKKVDQHYARAGKAEVNAGTVSVT</sequence>
<proteinExistence type="predicted"/>
<protein>
    <submittedName>
        <fullName evidence="3">Uncharacterized protein</fullName>
    </submittedName>
</protein>
<accession>A0AAV8PT19</accession>
<dbReference type="Proteomes" id="UP001222027">
    <property type="component" value="Unassembled WGS sequence"/>
</dbReference>
<feature type="region of interest" description="Disordered" evidence="1">
    <location>
        <begin position="141"/>
        <end position="171"/>
    </location>
</feature>